<name>A0A7Y0FY51_9HYPH</name>
<keyword evidence="3 5" id="KW-1133">Transmembrane helix</keyword>
<keyword evidence="4 5" id="KW-0472">Membrane</keyword>
<feature type="transmembrane region" description="Helical" evidence="5">
    <location>
        <begin position="203"/>
        <end position="223"/>
    </location>
</feature>
<proteinExistence type="predicted"/>
<evidence type="ECO:0000256" key="1">
    <source>
        <dbReference type="ARBA" id="ARBA00004141"/>
    </source>
</evidence>
<evidence type="ECO:0000256" key="5">
    <source>
        <dbReference type="SAM" id="Phobius"/>
    </source>
</evidence>
<reference evidence="7 8" key="1">
    <citation type="submission" date="2020-04" db="EMBL/GenBank/DDBJ databases">
        <title>Rhizobium sp. S-51 isolated from soil.</title>
        <authorList>
            <person name="Dahal R.H."/>
        </authorList>
    </citation>
    <scope>NUCLEOTIDE SEQUENCE [LARGE SCALE GENOMIC DNA]</scope>
    <source>
        <strain evidence="7 8">S-51</strain>
    </source>
</reference>
<evidence type="ECO:0000256" key="3">
    <source>
        <dbReference type="ARBA" id="ARBA00022989"/>
    </source>
</evidence>
<evidence type="ECO:0000256" key="4">
    <source>
        <dbReference type="ARBA" id="ARBA00023136"/>
    </source>
</evidence>
<organism evidence="7 8">
    <name type="scientific">Rhizobium terricola</name>
    <dbReference type="NCBI Taxonomy" id="2728849"/>
    <lineage>
        <taxon>Bacteria</taxon>
        <taxon>Pseudomonadati</taxon>
        <taxon>Pseudomonadota</taxon>
        <taxon>Alphaproteobacteria</taxon>
        <taxon>Hyphomicrobiales</taxon>
        <taxon>Rhizobiaceae</taxon>
        <taxon>Rhizobium/Agrobacterium group</taxon>
        <taxon>Rhizobium</taxon>
    </lineage>
</organism>
<keyword evidence="2 5" id="KW-0812">Transmembrane</keyword>
<evidence type="ECO:0000256" key="2">
    <source>
        <dbReference type="ARBA" id="ARBA00022692"/>
    </source>
</evidence>
<dbReference type="Proteomes" id="UP000541470">
    <property type="component" value="Unassembled WGS sequence"/>
</dbReference>
<dbReference type="RefSeq" id="WP_169595166.1">
    <property type="nucleotide sequence ID" value="NZ_JABBGK010000007.1"/>
</dbReference>
<feature type="transmembrane region" description="Helical" evidence="5">
    <location>
        <begin position="156"/>
        <end position="174"/>
    </location>
</feature>
<accession>A0A7Y0FY51</accession>
<sequence>MRIAKYSLICPGENRTYGVAAIALSLFVFAYSSRFGQVSVLAYYALWLPLALIDYRRVLGNYARYGWIFAFAIFACLSVFWSAAPGQTARTGVQYLSHVICALIAMRVIDIRTLVRGGILGAGLVLAYSLLFGVYHLDPLDGSYSFVGAFASKNQLGFYASLGLLFGFAAVVMLAERGFWMLSSGAVMLIAAYSLLASQSATSVLTTAAVIGVAFSVQVLQALSPRNRKTLFFVGVAIALFGGFAFLNAGGADLVLGAFGKDSTLTGRTYLWQQGLEAAAANPYSGTGYQAYWVQGFSEAERLWEEFFIGSRSGFHFHNTFIEAVVETGVVGLLLLCLLLVVTVTGHLRRLLSNASDPESAVLFAIMSLLVMRAFVEIDVLTPYHVGSFLLYVSAGKLTEARRNLSWRRTRIAGRHAATRDLGSTGDALAARASL</sequence>
<protein>
    <submittedName>
        <fullName evidence="7">O-antigen ligase family protein</fullName>
    </submittedName>
</protein>
<evidence type="ECO:0000313" key="8">
    <source>
        <dbReference type="Proteomes" id="UP000541470"/>
    </source>
</evidence>
<comment type="caution">
    <text evidence="7">The sequence shown here is derived from an EMBL/GenBank/DDBJ whole genome shotgun (WGS) entry which is preliminary data.</text>
</comment>
<dbReference type="AlphaFoldDB" id="A0A7Y0FY51"/>
<dbReference type="GO" id="GO:0016874">
    <property type="term" value="F:ligase activity"/>
    <property type="evidence" value="ECO:0007669"/>
    <property type="project" value="UniProtKB-KW"/>
</dbReference>
<gene>
    <name evidence="7" type="ORF">HHL25_20855</name>
</gene>
<evidence type="ECO:0000259" key="6">
    <source>
        <dbReference type="Pfam" id="PF04932"/>
    </source>
</evidence>
<feature type="transmembrane region" description="Helical" evidence="5">
    <location>
        <begin position="329"/>
        <end position="348"/>
    </location>
</feature>
<dbReference type="PANTHER" id="PTHR37422:SF13">
    <property type="entry name" value="LIPOPOLYSACCHARIDE BIOSYNTHESIS PROTEIN PA4999-RELATED"/>
    <property type="match status" value="1"/>
</dbReference>
<dbReference type="PANTHER" id="PTHR37422">
    <property type="entry name" value="TEICHURONIC ACID BIOSYNTHESIS PROTEIN TUAE"/>
    <property type="match status" value="1"/>
</dbReference>
<dbReference type="InterPro" id="IPR007016">
    <property type="entry name" value="O-antigen_ligase-rel_domated"/>
</dbReference>
<dbReference type="Pfam" id="PF04932">
    <property type="entry name" value="Wzy_C"/>
    <property type="match status" value="1"/>
</dbReference>
<comment type="subcellular location">
    <subcellularLocation>
        <location evidence="1">Membrane</location>
        <topology evidence="1">Multi-pass membrane protein</topology>
    </subcellularLocation>
</comment>
<keyword evidence="7" id="KW-0436">Ligase</keyword>
<evidence type="ECO:0000313" key="7">
    <source>
        <dbReference type="EMBL" id="NML76590.1"/>
    </source>
</evidence>
<feature type="transmembrane region" description="Helical" evidence="5">
    <location>
        <begin position="118"/>
        <end position="136"/>
    </location>
</feature>
<feature type="transmembrane region" description="Helical" evidence="5">
    <location>
        <begin position="179"/>
        <end position="197"/>
    </location>
</feature>
<feature type="transmembrane region" description="Helical" evidence="5">
    <location>
        <begin position="65"/>
        <end position="83"/>
    </location>
</feature>
<dbReference type="EMBL" id="JABBGK010000007">
    <property type="protein sequence ID" value="NML76590.1"/>
    <property type="molecule type" value="Genomic_DNA"/>
</dbReference>
<feature type="domain" description="O-antigen ligase-related" evidence="6">
    <location>
        <begin position="187"/>
        <end position="336"/>
    </location>
</feature>
<feature type="transmembrane region" description="Helical" evidence="5">
    <location>
        <begin position="230"/>
        <end position="249"/>
    </location>
</feature>
<dbReference type="GO" id="GO:0016020">
    <property type="term" value="C:membrane"/>
    <property type="evidence" value="ECO:0007669"/>
    <property type="project" value="UniProtKB-SubCell"/>
</dbReference>
<dbReference type="InterPro" id="IPR051533">
    <property type="entry name" value="WaaL-like"/>
</dbReference>
<keyword evidence="8" id="KW-1185">Reference proteome</keyword>